<protein>
    <recommendedName>
        <fullName evidence="2">ferroxidase</fullName>
        <ecNumber evidence="2">1.16.3.1</ecNumber>
    </recommendedName>
</protein>
<dbReference type="Pfam" id="PF00210">
    <property type="entry name" value="Ferritin"/>
    <property type="match status" value="1"/>
</dbReference>
<gene>
    <name evidence="8" type="ORF">MKK62_12825</name>
</gene>
<dbReference type="SUPFAM" id="SSF47240">
    <property type="entry name" value="Ferritin-like"/>
    <property type="match status" value="1"/>
</dbReference>
<accession>A0ABY3VXV1</accession>
<proteinExistence type="predicted"/>
<evidence type="ECO:0000256" key="1">
    <source>
        <dbReference type="ARBA" id="ARBA00001970"/>
    </source>
</evidence>
<sequence>MVRLQVFAVAHCQVSGAVRRVIPAGMDKSSFIDSLNEDLGTEYQSIVQYIQHAATIKGPEYHSIAAEIDTHLSQELEHAKILAQQIDFLGGKPTVKVPDVPDVSDGVAALRADVDLERRQLDRYRKRVAEANDLGLPDVAEALRPLLQQTQDHVRELEDALQG</sequence>
<organism evidence="8 9">
    <name type="scientific">Mycobacterium paraterrae</name>
    <dbReference type="NCBI Taxonomy" id="577492"/>
    <lineage>
        <taxon>Bacteria</taxon>
        <taxon>Bacillati</taxon>
        <taxon>Actinomycetota</taxon>
        <taxon>Actinomycetes</taxon>
        <taxon>Mycobacteriales</taxon>
        <taxon>Mycobacteriaceae</taxon>
        <taxon>Mycobacterium</taxon>
    </lineage>
</organism>
<dbReference type="PANTHER" id="PTHR30295:SF0">
    <property type="entry name" value="BACTERIOFERRITIN"/>
    <property type="match status" value="1"/>
</dbReference>
<reference evidence="8" key="1">
    <citation type="submission" date="2022-08" db="EMBL/GenBank/DDBJ databases">
        <title>Whole genome sequencing of non-tuberculosis mycobacteria type-strains.</title>
        <authorList>
            <person name="Igarashi Y."/>
            <person name="Osugi A."/>
            <person name="Mitarai S."/>
        </authorList>
    </citation>
    <scope>NUCLEOTIDE SEQUENCE</scope>
    <source>
        <strain evidence="8">DSM 45127</strain>
    </source>
</reference>
<evidence type="ECO:0000313" key="8">
    <source>
        <dbReference type="EMBL" id="UMB72021.1"/>
    </source>
</evidence>
<evidence type="ECO:0000256" key="4">
    <source>
        <dbReference type="ARBA" id="ARBA00023004"/>
    </source>
</evidence>
<dbReference type="RefSeq" id="WP_240263748.1">
    <property type="nucleotide sequence ID" value="NZ_CP092488.2"/>
</dbReference>
<dbReference type="InterPro" id="IPR008331">
    <property type="entry name" value="Ferritin_DPS_dom"/>
</dbReference>
<dbReference type="EC" id="1.16.3.1" evidence="2"/>
<dbReference type="Proteomes" id="UP001055336">
    <property type="component" value="Chromosome"/>
</dbReference>
<keyword evidence="9" id="KW-1185">Reference proteome</keyword>
<dbReference type="InterPro" id="IPR009078">
    <property type="entry name" value="Ferritin-like_SF"/>
</dbReference>
<evidence type="ECO:0000256" key="2">
    <source>
        <dbReference type="ARBA" id="ARBA00013107"/>
    </source>
</evidence>
<dbReference type="InterPro" id="IPR009040">
    <property type="entry name" value="Ferritin-like_diiron"/>
</dbReference>
<evidence type="ECO:0000259" key="7">
    <source>
        <dbReference type="PROSITE" id="PS50905"/>
    </source>
</evidence>
<evidence type="ECO:0000256" key="3">
    <source>
        <dbReference type="ARBA" id="ARBA00022434"/>
    </source>
</evidence>
<comment type="catalytic activity">
    <reaction evidence="5">
        <text>Fe(2+)(in) = Fe(2+)(out)</text>
        <dbReference type="Rhea" id="RHEA:28486"/>
        <dbReference type="ChEBI" id="CHEBI:29033"/>
    </reaction>
</comment>
<dbReference type="CDD" id="cd00657">
    <property type="entry name" value="Ferritin_like"/>
    <property type="match status" value="1"/>
</dbReference>
<feature type="coiled-coil region" evidence="6">
    <location>
        <begin position="107"/>
        <end position="134"/>
    </location>
</feature>
<comment type="cofactor">
    <cofactor evidence="1">
        <name>heme b</name>
        <dbReference type="ChEBI" id="CHEBI:60344"/>
    </cofactor>
</comment>
<evidence type="ECO:0000313" key="9">
    <source>
        <dbReference type="Proteomes" id="UP001055336"/>
    </source>
</evidence>
<evidence type="ECO:0000256" key="6">
    <source>
        <dbReference type="SAM" id="Coils"/>
    </source>
</evidence>
<dbReference type="PROSITE" id="PS50905">
    <property type="entry name" value="FERRITIN_LIKE"/>
    <property type="match status" value="1"/>
</dbReference>
<evidence type="ECO:0000256" key="5">
    <source>
        <dbReference type="ARBA" id="ARBA00036243"/>
    </source>
</evidence>
<dbReference type="EMBL" id="CP092488">
    <property type="protein sequence ID" value="UMB72021.1"/>
    <property type="molecule type" value="Genomic_DNA"/>
</dbReference>
<feature type="domain" description="Ferritin-like diiron" evidence="7">
    <location>
        <begin position="25"/>
        <end position="163"/>
    </location>
</feature>
<keyword evidence="4" id="KW-0408">Iron</keyword>
<dbReference type="InterPro" id="IPR012347">
    <property type="entry name" value="Ferritin-like"/>
</dbReference>
<dbReference type="PANTHER" id="PTHR30295">
    <property type="entry name" value="BACTERIOFERRITIN"/>
    <property type="match status" value="1"/>
</dbReference>
<dbReference type="Gene3D" id="1.20.1260.10">
    <property type="match status" value="1"/>
</dbReference>
<keyword evidence="3" id="KW-0409">Iron storage</keyword>
<name>A0ABY3VXV1_9MYCO</name>
<keyword evidence="6" id="KW-0175">Coiled coil</keyword>